<reference evidence="10" key="2">
    <citation type="journal article" date="2013" name="Nat. Genet.">
        <title>The genome of the platyfish, Xiphophorus maculatus, provides insights into evolutionary adaptation and several complex traits.</title>
        <authorList>
            <person name="Schartl M."/>
            <person name="Walter R.B."/>
            <person name="Shen Y."/>
            <person name="Garcia T."/>
            <person name="Catchen J."/>
            <person name="Amores A."/>
            <person name="Braasch I."/>
            <person name="Chalopin D."/>
            <person name="Volff J.N."/>
            <person name="Lesch K.P."/>
            <person name="Bisazza A."/>
            <person name="Minx P."/>
            <person name="Hillier L."/>
            <person name="Wilson R.K."/>
            <person name="Fuerstenberg S."/>
            <person name="Boore J."/>
            <person name="Searle S."/>
            <person name="Postlethwait J.H."/>
            <person name="Warren W.C."/>
        </authorList>
    </citation>
    <scope>NUCLEOTIDE SEQUENCE [LARGE SCALE GENOMIC DNA]</scope>
    <source>
        <strain evidence="10">JP 163 A</strain>
    </source>
</reference>
<sequence>METAKICLTILGAMAGLSNGVGVLPDGPLNASVGGTLMFTTNLNPTETPFTLVNWQFDPGSGLELIIFSQSTGDTTAPEYEGRITLFRSTGSLELRNLKLSDSGEYIVSIQDGINQKTGRTTLNVYEPVSNVNVFLLSADLIEFSSSVRLFCSSSGSSLSFLWMKDGSEVTASDRVQINTNEENSNLTIVNVTRNDQGSYTCHVSNLVSSFISDPVKISVSYGPDNVQIEVYPSKEHHEKGSDINLTCSADSSPSAEYQWFLNGDKLTSSGPLLRLMNIQMNQSGNYICQAFNSKTLISQTSEPSPVSVHERVSNVKVTQDVTDLIEFSGSVSFSCSSSGSSLSFLWMNSSSQITTSDRVQITDGGSKLTIVNVNRYDDGSYSCNVSNPVSSAKSYPVNVSVSYGPEKVNLKSQSQKYPEGSNISLSCSADSRPNATFEWFFNGNVLSGSGSELELLNVQKNQSGNYSCRAFNNITSRYQTSQLSPISIVDASKPAGLVVGAIAGIVITCLLVVAAGAAGGYFIYKRRENVKPPSHSGTTEQQHDYENMPRIKKNKEEGHVYENFAATQRSKEPEHVYEEMAPIEKK</sequence>
<reference evidence="10" key="1">
    <citation type="submission" date="2012-01" db="EMBL/GenBank/DDBJ databases">
        <authorList>
            <person name="Walter R."/>
            <person name="Schartl M."/>
            <person name="Warren W."/>
        </authorList>
    </citation>
    <scope>NUCLEOTIDE SEQUENCE [LARGE SCALE GENOMIC DNA]</scope>
    <source>
        <strain evidence="10">JP 163 A</strain>
    </source>
</reference>
<evidence type="ECO:0000256" key="4">
    <source>
        <dbReference type="ARBA" id="ARBA00023319"/>
    </source>
</evidence>
<dbReference type="SMART" id="SM00409">
    <property type="entry name" value="IG"/>
    <property type="match status" value="5"/>
</dbReference>
<dbReference type="AlphaFoldDB" id="A0A3B5QER4"/>
<keyword evidence="6" id="KW-0812">Transmembrane</keyword>
<dbReference type="InParanoid" id="A0A3B5QER4"/>
<evidence type="ECO:0000256" key="2">
    <source>
        <dbReference type="ARBA" id="ARBA00023157"/>
    </source>
</evidence>
<dbReference type="PANTHER" id="PTHR44337:SF20">
    <property type="entry name" value="CARCINOEMBRYONIC ANTIGEN-RELATED CELL ADHESION MOLECULE 5-RELATED"/>
    <property type="match status" value="1"/>
</dbReference>
<feature type="domain" description="Ig-like" evidence="8">
    <location>
        <begin position="306"/>
        <end position="401"/>
    </location>
</feature>
<dbReference type="InterPro" id="IPR003598">
    <property type="entry name" value="Ig_sub2"/>
</dbReference>
<dbReference type="InterPro" id="IPR007110">
    <property type="entry name" value="Ig-like_dom"/>
</dbReference>
<dbReference type="PANTHER" id="PTHR44337">
    <property type="entry name" value="CARCINOEMBRYONIC ANTIGEN-RELATED CELL ADHESION MOLECULE 8"/>
    <property type="match status" value="1"/>
</dbReference>
<dbReference type="SMART" id="SM00408">
    <property type="entry name" value="IGc2"/>
    <property type="match status" value="4"/>
</dbReference>
<feature type="domain" description="Ig-like" evidence="8">
    <location>
        <begin position="224"/>
        <end position="305"/>
    </location>
</feature>
<reference evidence="9" key="3">
    <citation type="submission" date="2025-08" db="UniProtKB">
        <authorList>
            <consortium name="Ensembl"/>
        </authorList>
    </citation>
    <scope>IDENTIFICATION</scope>
    <source>
        <strain evidence="9">JP 163 A</strain>
    </source>
</reference>
<dbReference type="InterPro" id="IPR013783">
    <property type="entry name" value="Ig-like_fold"/>
</dbReference>
<dbReference type="OMA" id="PFSCIVS"/>
<dbReference type="Pfam" id="PF13927">
    <property type="entry name" value="Ig_3"/>
    <property type="match status" value="2"/>
</dbReference>
<dbReference type="Pfam" id="PF07686">
    <property type="entry name" value="V-set"/>
    <property type="match status" value="1"/>
</dbReference>
<feature type="signal peptide" evidence="7">
    <location>
        <begin position="1"/>
        <end position="20"/>
    </location>
</feature>
<dbReference type="Pfam" id="PF07679">
    <property type="entry name" value="I-set"/>
    <property type="match status" value="1"/>
</dbReference>
<keyword evidence="1 7" id="KW-0732">Signal</keyword>
<evidence type="ECO:0000256" key="5">
    <source>
        <dbReference type="SAM" id="MobiDB-lite"/>
    </source>
</evidence>
<evidence type="ECO:0000313" key="10">
    <source>
        <dbReference type="Proteomes" id="UP000002852"/>
    </source>
</evidence>
<dbReference type="InterPro" id="IPR052598">
    <property type="entry name" value="IgSF_CEA-related"/>
</dbReference>
<feature type="compositionally biased region" description="Basic and acidic residues" evidence="5">
    <location>
        <begin position="570"/>
        <end position="587"/>
    </location>
</feature>
<feature type="domain" description="Ig-like" evidence="8">
    <location>
        <begin position="128"/>
        <end position="219"/>
    </location>
</feature>
<evidence type="ECO:0000256" key="3">
    <source>
        <dbReference type="ARBA" id="ARBA00023180"/>
    </source>
</evidence>
<reference evidence="9" key="4">
    <citation type="submission" date="2025-09" db="UniProtKB">
        <authorList>
            <consortium name="Ensembl"/>
        </authorList>
    </citation>
    <scope>IDENTIFICATION</scope>
    <source>
        <strain evidence="9">JP 163 A</strain>
    </source>
</reference>
<evidence type="ECO:0000256" key="6">
    <source>
        <dbReference type="SAM" id="Phobius"/>
    </source>
</evidence>
<evidence type="ECO:0000256" key="7">
    <source>
        <dbReference type="SAM" id="SignalP"/>
    </source>
</evidence>
<dbReference type="Proteomes" id="UP000002852">
    <property type="component" value="Unassembled WGS sequence"/>
</dbReference>
<feature type="region of interest" description="Disordered" evidence="5">
    <location>
        <begin position="568"/>
        <end position="587"/>
    </location>
</feature>
<keyword evidence="10" id="KW-1185">Reference proteome</keyword>
<dbReference type="InterPro" id="IPR013151">
    <property type="entry name" value="Immunoglobulin_dom"/>
</dbReference>
<feature type="region of interest" description="Disordered" evidence="5">
    <location>
        <begin position="530"/>
        <end position="551"/>
    </location>
</feature>
<dbReference type="Pfam" id="PF00047">
    <property type="entry name" value="ig"/>
    <property type="match status" value="1"/>
</dbReference>
<dbReference type="InterPro" id="IPR013106">
    <property type="entry name" value="Ig_V-set"/>
</dbReference>
<evidence type="ECO:0000313" key="9">
    <source>
        <dbReference type="Ensembl" id="ENSXMAP00000028719.1"/>
    </source>
</evidence>
<name>A0A3B5QER4_XIPMA</name>
<dbReference type="InterPro" id="IPR003599">
    <property type="entry name" value="Ig_sub"/>
</dbReference>
<feature type="transmembrane region" description="Helical" evidence="6">
    <location>
        <begin position="498"/>
        <end position="525"/>
    </location>
</feature>
<feature type="chain" id="PRO_5017334877" description="Ig-like domain-containing protein" evidence="7">
    <location>
        <begin position="21"/>
        <end position="587"/>
    </location>
</feature>
<keyword evidence="4" id="KW-0393">Immunoglobulin domain</keyword>
<feature type="domain" description="Ig-like" evidence="8">
    <location>
        <begin position="406"/>
        <end position="485"/>
    </location>
</feature>
<dbReference type="SMART" id="SM00406">
    <property type="entry name" value="IGv"/>
    <property type="match status" value="3"/>
</dbReference>
<dbReference type="Gene3D" id="2.60.40.10">
    <property type="entry name" value="Immunoglobulins"/>
    <property type="match status" value="5"/>
</dbReference>
<keyword evidence="6" id="KW-1133">Transmembrane helix</keyword>
<proteinExistence type="predicted"/>
<dbReference type="SUPFAM" id="SSF48726">
    <property type="entry name" value="Immunoglobulin"/>
    <property type="match status" value="5"/>
</dbReference>
<dbReference type="GeneTree" id="ENSGT01100000263479"/>
<dbReference type="Ensembl" id="ENSXMAT00000033040.1">
    <property type="protein sequence ID" value="ENSXMAP00000028719.1"/>
    <property type="gene ID" value="ENSXMAG00000026547.1"/>
</dbReference>
<protein>
    <recommendedName>
        <fullName evidence="8">Ig-like domain-containing protein</fullName>
    </recommendedName>
</protein>
<dbReference type="InterPro" id="IPR036179">
    <property type="entry name" value="Ig-like_dom_sf"/>
</dbReference>
<organism evidence="9 10">
    <name type="scientific">Xiphophorus maculatus</name>
    <name type="common">Southern platyfish</name>
    <name type="synonym">Platypoecilus maculatus</name>
    <dbReference type="NCBI Taxonomy" id="8083"/>
    <lineage>
        <taxon>Eukaryota</taxon>
        <taxon>Metazoa</taxon>
        <taxon>Chordata</taxon>
        <taxon>Craniata</taxon>
        <taxon>Vertebrata</taxon>
        <taxon>Euteleostomi</taxon>
        <taxon>Actinopterygii</taxon>
        <taxon>Neopterygii</taxon>
        <taxon>Teleostei</taxon>
        <taxon>Neoteleostei</taxon>
        <taxon>Acanthomorphata</taxon>
        <taxon>Ovalentaria</taxon>
        <taxon>Atherinomorphae</taxon>
        <taxon>Cyprinodontiformes</taxon>
        <taxon>Poeciliidae</taxon>
        <taxon>Poeciliinae</taxon>
        <taxon>Xiphophorus</taxon>
    </lineage>
</organism>
<feature type="compositionally biased region" description="Basic and acidic residues" evidence="5">
    <location>
        <begin position="542"/>
        <end position="551"/>
    </location>
</feature>
<dbReference type="InterPro" id="IPR013098">
    <property type="entry name" value="Ig_I-set"/>
</dbReference>
<keyword evidence="3" id="KW-0325">Glycoprotein</keyword>
<keyword evidence="2" id="KW-1015">Disulfide bond</keyword>
<evidence type="ECO:0000259" key="8">
    <source>
        <dbReference type="PROSITE" id="PS50835"/>
    </source>
</evidence>
<keyword evidence="6" id="KW-0472">Membrane</keyword>
<accession>A0A3B5QER4</accession>
<evidence type="ECO:0000256" key="1">
    <source>
        <dbReference type="ARBA" id="ARBA00022729"/>
    </source>
</evidence>
<dbReference type="PROSITE" id="PS50835">
    <property type="entry name" value="IG_LIKE"/>
    <property type="match status" value="4"/>
</dbReference>